<evidence type="ECO:0000256" key="1">
    <source>
        <dbReference type="ARBA" id="ARBA00023125"/>
    </source>
</evidence>
<dbReference type="GO" id="GO:0000976">
    <property type="term" value="F:transcription cis-regulatory region binding"/>
    <property type="evidence" value="ECO:0007669"/>
    <property type="project" value="TreeGrafter"/>
</dbReference>
<dbReference type="InterPro" id="IPR001647">
    <property type="entry name" value="HTH_TetR"/>
</dbReference>
<accession>A0A5C5RVA5</accession>
<keyword evidence="4" id="KW-1185">Reference proteome</keyword>
<dbReference type="EMBL" id="VIGV01000001">
    <property type="protein sequence ID" value="TWS26115.1"/>
    <property type="molecule type" value="Genomic_DNA"/>
</dbReference>
<dbReference type="Gene3D" id="1.10.357.10">
    <property type="entry name" value="Tetracycline Repressor, domain 2"/>
    <property type="match status" value="1"/>
</dbReference>
<dbReference type="OrthoDB" id="116659at2"/>
<dbReference type="PANTHER" id="PTHR30055:SF226">
    <property type="entry name" value="HTH-TYPE TRANSCRIPTIONAL REGULATOR PKSA"/>
    <property type="match status" value="1"/>
</dbReference>
<keyword evidence="1" id="KW-0238">DNA-binding</keyword>
<evidence type="ECO:0000313" key="4">
    <source>
        <dbReference type="Proteomes" id="UP000319792"/>
    </source>
</evidence>
<dbReference type="InterPro" id="IPR050109">
    <property type="entry name" value="HTH-type_TetR-like_transc_reg"/>
</dbReference>
<organism evidence="3 4">
    <name type="scientific">Tsukamurella sputi</name>
    <dbReference type="NCBI Taxonomy" id="2591848"/>
    <lineage>
        <taxon>Bacteria</taxon>
        <taxon>Bacillati</taxon>
        <taxon>Actinomycetota</taxon>
        <taxon>Actinomycetes</taxon>
        <taxon>Mycobacteriales</taxon>
        <taxon>Tsukamurellaceae</taxon>
        <taxon>Tsukamurella</taxon>
    </lineage>
</organism>
<proteinExistence type="predicted"/>
<comment type="caution">
    <text evidence="3">The sequence shown here is derived from an EMBL/GenBank/DDBJ whole genome shotgun (WGS) entry which is preliminary data.</text>
</comment>
<reference evidence="3 4" key="1">
    <citation type="submission" date="2019-06" db="EMBL/GenBank/DDBJ databases">
        <authorList>
            <person name="Teng J.L.L."/>
            <person name="Lee H.H."/>
            <person name="Lau S.K.P."/>
            <person name="Woo P.C.Y."/>
        </authorList>
    </citation>
    <scope>NUCLEOTIDE SEQUENCE [LARGE SCALE GENOMIC DNA]</scope>
    <source>
        <strain evidence="3 4">HKU70</strain>
    </source>
</reference>
<dbReference type="InterPro" id="IPR009057">
    <property type="entry name" value="Homeodomain-like_sf"/>
</dbReference>
<dbReference type="SUPFAM" id="SSF46689">
    <property type="entry name" value="Homeodomain-like"/>
    <property type="match status" value="1"/>
</dbReference>
<feature type="domain" description="HTH tetR-type" evidence="2">
    <location>
        <begin position="21"/>
        <end position="52"/>
    </location>
</feature>
<reference evidence="3 4" key="2">
    <citation type="submission" date="2019-08" db="EMBL/GenBank/DDBJ databases">
        <title>Tsukamurella conjunctivitidis sp. nov., Tsukamurella assacharolytica sp. nov. and Tsukamurella sputae sp. nov. isolated from patients with conjunctivitis, bacteraemia (lymphoma) and respiratory infection (sputum) in Hong Kong.</title>
        <authorList>
            <person name="Fok K.M.N."/>
            <person name="Fong J.Y.H."/>
        </authorList>
    </citation>
    <scope>NUCLEOTIDE SEQUENCE [LARGE SCALE GENOMIC DNA]</scope>
    <source>
        <strain evidence="3 4">HKU70</strain>
    </source>
</reference>
<dbReference type="GO" id="GO:0003700">
    <property type="term" value="F:DNA-binding transcription factor activity"/>
    <property type="evidence" value="ECO:0007669"/>
    <property type="project" value="TreeGrafter"/>
</dbReference>
<evidence type="ECO:0000259" key="2">
    <source>
        <dbReference type="Pfam" id="PF00440"/>
    </source>
</evidence>
<evidence type="ECO:0000313" key="3">
    <source>
        <dbReference type="EMBL" id="TWS26115.1"/>
    </source>
</evidence>
<dbReference type="RefSeq" id="WP_146430729.1">
    <property type="nucleotide sequence ID" value="NZ_VIGV01000001.1"/>
</dbReference>
<name>A0A5C5RVA5_9ACTN</name>
<dbReference type="Pfam" id="PF00440">
    <property type="entry name" value="TetR_N"/>
    <property type="match status" value="1"/>
</dbReference>
<gene>
    <name evidence="3" type="ORF">FK268_02385</name>
</gene>
<dbReference type="PANTHER" id="PTHR30055">
    <property type="entry name" value="HTH-TYPE TRANSCRIPTIONAL REGULATOR RUTR"/>
    <property type="match status" value="1"/>
</dbReference>
<dbReference type="Proteomes" id="UP000319792">
    <property type="component" value="Unassembled WGS sequence"/>
</dbReference>
<protein>
    <submittedName>
        <fullName evidence="3">TetR/AcrR family transcriptional regulator</fullName>
    </submittedName>
</protein>
<sequence>MFSEPVQSRAEAKAGTRARVLAAADALFRADGYAATTVRRIAAEAGVSVGTVMGVGDKDALLIAIIDDWIAAVHARREPSAVLPRLTPGEATARLMALVAPFVAYFNADGDLSREYAAVLARGKHRSRTFGDLGDELRADFEQVFAAAGSADPGAAARTLYFVYIGLLFATSGGAITRETAAERLVDAIGQILGEGVSQ</sequence>
<dbReference type="AlphaFoldDB" id="A0A5C5RVA5"/>